<dbReference type="Gene3D" id="1.10.287.1260">
    <property type="match status" value="1"/>
</dbReference>
<dbReference type="KEGG" id="haer:DU502_12675"/>
<dbReference type="InterPro" id="IPR010920">
    <property type="entry name" value="LSM_dom_sf"/>
</dbReference>
<dbReference type="GeneID" id="38472155"/>
<reference evidence="12" key="3">
    <citation type="submission" date="2018-10" db="EMBL/GenBank/DDBJ databases">
        <authorList>
            <person name="Whitman W."/>
            <person name="Huntemann M."/>
            <person name="Clum A."/>
            <person name="Pillay M."/>
            <person name="Palaniappan K."/>
            <person name="Varghese N."/>
            <person name="Mikhailova N."/>
            <person name="Stamatis D."/>
            <person name="Reddy T."/>
            <person name="Daum C."/>
            <person name="Shapiro N."/>
            <person name="Ivanova N."/>
            <person name="Kyrpides N."/>
            <person name="Woyke T."/>
        </authorList>
    </citation>
    <scope>NUCLEOTIDE SEQUENCE</scope>
    <source>
        <strain evidence="12">CGMCC 1.10124</strain>
    </source>
</reference>
<dbReference type="SUPFAM" id="SSF82861">
    <property type="entry name" value="Mechanosensitive channel protein MscS (YggB), transmembrane region"/>
    <property type="match status" value="1"/>
</dbReference>
<keyword evidence="4 7" id="KW-0812">Transmembrane</keyword>
<evidence type="ECO:0000313" key="13">
    <source>
        <dbReference type="Proteomes" id="UP000277326"/>
    </source>
</evidence>
<evidence type="ECO:0000256" key="6">
    <source>
        <dbReference type="ARBA" id="ARBA00023136"/>
    </source>
</evidence>
<evidence type="ECO:0000259" key="9">
    <source>
        <dbReference type="Pfam" id="PF21082"/>
    </source>
</evidence>
<accession>A0A3M0DHZ9</accession>
<dbReference type="InterPro" id="IPR006685">
    <property type="entry name" value="MscS_channel_2nd"/>
</dbReference>
<name>A0A3M0DHZ9_9EURY</name>
<dbReference type="EMBL" id="CP034145">
    <property type="protein sequence ID" value="AZH26161.1"/>
    <property type="molecule type" value="Genomic_DNA"/>
</dbReference>
<feature type="transmembrane region" description="Helical" evidence="7">
    <location>
        <begin position="132"/>
        <end position="154"/>
    </location>
</feature>
<evidence type="ECO:0000256" key="3">
    <source>
        <dbReference type="ARBA" id="ARBA00022475"/>
    </source>
</evidence>
<dbReference type="GO" id="GO:0005886">
    <property type="term" value="C:plasma membrane"/>
    <property type="evidence" value="ECO:0007669"/>
    <property type="project" value="UniProtKB-SubCell"/>
</dbReference>
<evidence type="ECO:0000256" key="7">
    <source>
        <dbReference type="SAM" id="Phobius"/>
    </source>
</evidence>
<dbReference type="AlphaFoldDB" id="A0A3M0DHZ9"/>
<dbReference type="PANTHER" id="PTHR30221">
    <property type="entry name" value="SMALL-CONDUCTANCE MECHANOSENSITIVE CHANNEL"/>
    <property type="match status" value="1"/>
</dbReference>
<feature type="transmembrane region" description="Helical" evidence="7">
    <location>
        <begin position="61"/>
        <end position="78"/>
    </location>
</feature>
<feature type="domain" description="Mechanosensitive ion channel MscS" evidence="8">
    <location>
        <begin position="180"/>
        <end position="246"/>
    </location>
</feature>
<evidence type="ECO:0000313" key="12">
    <source>
        <dbReference type="EMBL" id="RMB18386.1"/>
    </source>
</evidence>
<proteinExistence type="inferred from homology"/>
<evidence type="ECO:0000256" key="4">
    <source>
        <dbReference type="ARBA" id="ARBA00022692"/>
    </source>
</evidence>
<reference evidence="11 14" key="2">
    <citation type="submission" date="2018-07" db="EMBL/GenBank/DDBJ databases">
        <title>Genome sequences of Haloplanus aerogenes JCM 16430T.</title>
        <authorList>
            <person name="Kim Y.B."/>
            <person name="Roh S.W."/>
        </authorList>
    </citation>
    <scope>NUCLEOTIDE SEQUENCE [LARGE SCALE GENOMIC DNA]</scope>
    <source>
        <strain evidence="11 14">JCM 16430</strain>
    </source>
</reference>
<protein>
    <submittedName>
        <fullName evidence="11">Mechanosensitive ion channel family protein</fullName>
    </submittedName>
    <submittedName>
        <fullName evidence="12">Mechanosensitive ion channel-like protein</fullName>
    </submittedName>
</protein>
<evidence type="ECO:0000256" key="1">
    <source>
        <dbReference type="ARBA" id="ARBA00004651"/>
    </source>
</evidence>
<dbReference type="Gene3D" id="2.30.30.60">
    <property type="match status" value="1"/>
</dbReference>
<dbReference type="GO" id="GO:0008381">
    <property type="term" value="F:mechanosensitive monoatomic ion channel activity"/>
    <property type="evidence" value="ECO:0007669"/>
    <property type="project" value="InterPro"/>
</dbReference>
<gene>
    <name evidence="12" type="ORF">ATH50_1841</name>
    <name evidence="11" type="ORF">DU502_12675</name>
</gene>
<comment type="subcellular location">
    <subcellularLocation>
        <location evidence="1">Cell membrane</location>
        <topology evidence="1">Multi-pass membrane protein</topology>
    </subcellularLocation>
</comment>
<dbReference type="PANTHER" id="PTHR30221:SF1">
    <property type="entry name" value="SMALL-CONDUCTANCE MECHANOSENSITIVE CHANNEL"/>
    <property type="match status" value="1"/>
</dbReference>
<dbReference type="InterPro" id="IPR023408">
    <property type="entry name" value="MscS_beta-dom_sf"/>
</dbReference>
<evidence type="ECO:0000313" key="11">
    <source>
        <dbReference type="EMBL" id="AZH26161.1"/>
    </source>
</evidence>
<feature type="transmembrane region" description="Helical" evidence="7">
    <location>
        <begin position="20"/>
        <end position="40"/>
    </location>
</feature>
<comment type="similarity">
    <text evidence="2">Belongs to the MscS (TC 1.A.23) family.</text>
</comment>
<evidence type="ECO:0000313" key="14">
    <source>
        <dbReference type="Proteomes" id="UP000282007"/>
    </source>
</evidence>
<evidence type="ECO:0000259" key="8">
    <source>
        <dbReference type="Pfam" id="PF00924"/>
    </source>
</evidence>
<dbReference type="Gene3D" id="3.30.70.100">
    <property type="match status" value="1"/>
</dbReference>
<dbReference type="SUPFAM" id="SSF50182">
    <property type="entry name" value="Sm-like ribonucleoproteins"/>
    <property type="match status" value="1"/>
</dbReference>
<dbReference type="Pfam" id="PF00924">
    <property type="entry name" value="MS_channel_2nd"/>
    <property type="match status" value="1"/>
</dbReference>
<dbReference type="Proteomes" id="UP000277326">
    <property type="component" value="Unassembled WGS sequence"/>
</dbReference>
<dbReference type="Pfam" id="PF21088">
    <property type="entry name" value="MS_channel_1st"/>
    <property type="match status" value="1"/>
</dbReference>
<dbReference type="RefSeq" id="WP_121920473.1">
    <property type="nucleotide sequence ID" value="NZ_CP034145.1"/>
</dbReference>
<keyword evidence="3" id="KW-1003">Cell membrane</keyword>
<keyword evidence="6 7" id="KW-0472">Membrane</keyword>
<evidence type="ECO:0000259" key="10">
    <source>
        <dbReference type="Pfam" id="PF21088"/>
    </source>
</evidence>
<feature type="domain" description="Mechanosensitive ion channel MscS C-terminal" evidence="9">
    <location>
        <begin position="255"/>
        <end position="338"/>
    </location>
</feature>
<dbReference type="Proteomes" id="UP000282007">
    <property type="component" value="Chromosome"/>
</dbReference>
<feature type="domain" description="Mechanosensitive ion channel transmembrane helices 2/3" evidence="10">
    <location>
        <begin position="143"/>
        <end position="179"/>
    </location>
</feature>
<dbReference type="EMBL" id="REFS01000003">
    <property type="protein sequence ID" value="RMB18386.1"/>
    <property type="molecule type" value="Genomic_DNA"/>
</dbReference>
<dbReference type="Pfam" id="PF21082">
    <property type="entry name" value="MS_channel_3rd"/>
    <property type="match status" value="1"/>
</dbReference>
<dbReference type="InterPro" id="IPR011014">
    <property type="entry name" value="MscS_channel_TM-2"/>
</dbReference>
<keyword evidence="14" id="KW-1185">Reference proteome</keyword>
<dbReference type="InterPro" id="IPR045275">
    <property type="entry name" value="MscS_archaea/bacteria_type"/>
</dbReference>
<dbReference type="OrthoDB" id="121853at2157"/>
<dbReference type="InterPro" id="IPR049278">
    <property type="entry name" value="MS_channel_C"/>
</dbReference>
<dbReference type="SUPFAM" id="SSF82689">
    <property type="entry name" value="Mechanosensitive channel protein MscS (YggB), C-terminal domain"/>
    <property type="match status" value="1"/>
</dbReference>
<sequence>MFDGFVASLDALPAWQATAAVLAASFGSAVLLEVVGVRLARRLTSRTETALDDIVFEELRLPIVVTVALAGVYLLTRVESVATATLVDPATLALFFGKPSLSVIVLVWARALNRVVNRVVEAVKNRGDRFDFAPVFSNVWTLVVLVGTVAVLLSLWDYDISPLLAGAGIAGIAIGFAAKDTVANFFGGIALYFDDTYKLGDFVVLDSGDSGTVVKVGVRSTTLLTRDEVLVTVPNSVLNATRVTNESAPGRRRRVRVPIGVAYGTDIDAFEELLVDLALAESLVLDAPKPRARFRRFGDSALEYELLCWVNGPTRAAKTRHRLNRAIYHALDDAGIEIPYPQRDVRMRASGGEMDLGAVGDGDAVASER</sequence>
<evidence type="ECO:0000256" key="5">
    <source>
        <dbReference type="ARBA" id="ARBA00022989"/>
    </source>
</evidence>
<reference evidence="12 13" key="1">
    <citation type="journal article" date="2015" name="Stand. Genomic Sci.">
        <title>Genomic Encyclopedia of Bacterial and Archaeal Type Strains, Phase III: the genomes of soil and plant-associated and newly described type strains.</title>
        <authorList>
            <person name="Whitman W.B."/>
            <person name="Woyke T."/>
            <person name="Klenk H.P."/>
            <person name="Zhou Y."/>
            <person name="Lilburn T.G."/>
            <person name="Beck B.J."/>
            <person name="De Vos P."/>
            <person name="Vandamme P."/>
            <person name="Eisen J.A."/>
            <person name="Garrity G."/>
            <person name="Hugenholtz P."/>
            <person name="Kyrpides N.C."/>
        </authorList>
    </citation>
    <scope>NUCLEOTIDE SEQUENCE [LARGE SCALE GENOMIC DNA]</scope>
    <source>
        <strain evidence="12 13">CGMCC 1.10124</strain>
    </source>
</reference>
<dbReference type="InterPro" id="IPR011066">
    <property type="entry name" value="MscS_channel_C_sf"/>
</dbReference>
<dbReference type="InterPro" id="IPR049142">
    <property type="entry name" value="MS_channel_1st"/>
</dbReference>
<organism evidence="12 13">
    <name type="scientific">Haloplanus aerogenes</name>
    <dbReference type="NCBI Taxonomy" id="660522"/>
    <lineage>
        <taxon>Archaea</taxon>
        <taxon>Methanobacteriati</taxon>
        <taxon>Methanobacteriota</taxon>
        <taxon>Stenosarchaea group</taxon>
        <taxon>Halobacteria</taxon>
        <taxon>Halobacteriales</taxon>
        <taxon>Haloferacaceae</taxon>
        <taxon>Haloplanus</taxon>
    </lineage>
</organism>
<feature type="transmembrane region" description="Helical" evidence="7">
    <location>
        <begin position="90"/>
        <end position="111"/>
    </location>
</feature>
<evidence type="ECO:0000256" key="2">
    <source>
        <dbReference type="ARBA" id="ARBA00008017"/>
    </source>
</evidence>
<keyword evidence="5 7" id="KW-1133">Transmembrane helix</keyword>